<dbReference type="CDD" id="cd03034">
    <property type="entry name" value="ArsC_ArsC"/>
    <property type="match status" value="1"/>
</dbReference>
<dbReference type="SUPFAM" id="SSF52833">
    <property type="entry name" value="Thioredoxin-like"/>
    <property type="match status" value="1"/>
</dbReference>
<dbReference type="NCBIfam" id="TIGR00014">
    <property type="entry name" value="arsC"/>
    <property type="match status" value="1"/>
</dbReference>
<accession>I8UDR8</accession>
<dbReference type="PANTHER" id="PTHR30041:SF4">
    <property type="entry name" value="ARSENATE REDUCTASE"/>
    <property type="match status" value="1"/>
</dbReference>
<dbReference type="InterPro" id="IPR006660">
    <property type="entry name" value="Arsenate_reductase-like"/>
</dbReference>
<comment type="similarity">
    <text evidence="1 3 4">Belongs to the ArsC family.</text>
</comment>
<organism evidence="5 6">
    <name type="scientific">Alishewanella agri BL06</name>
    <dbReference type="NCBI Taxonomy" id="1195246"/>
    <lineage>
        <taxon>Bacteria</taxon>
        <taxon>Pseudomonadati</taxon>
        <taxon>Pseudomonadota</taxon>
        <taxon>Gammaproteobacteria</taxon>
        <taxon>Alteromonadales</taxon>
        <taxon>Alteromonadaceae</taxon>
        <taxon>Alishewanella</taxon>
    </lineage>
</organism>
<reference evidence="5 6" key="1">
    <citation type="journal article" date="2012" name="J. Bacteriol.">
        <title>Genome Sequence of Pectin-Degrading Alishewanella agri, Isolated from Landfill Soil.</title>
        <authorList>
            <person name="Kim J."/>
            <person name="Jung J."/>
            <person name="Sung J.S."/>
            <person name="Chun J."/>
            <person name="Park W."/>
        </authorList>
    </citation>
    <scope>NUCLEOTIDE SEQUENCE [LARGE SCALE GENOMIC DNA]</scope>
    <source>
        <strain evidence="5 6">BL06</strain>
    </source>
</reference>
<evidence type="ECO:0000313" key="6">
    <source>
        <dbReference type="Proteomes" id="UP000035062"/>
    </source>
</evidence>
<sequence>MMITLFHNPRCSKSRDALAWLQQSGHDFTIVEYLKTPLNATELQSLLAKLQLPARSLLRTKEEEYQTLGLENPRLSETELIAAMAAHPRLMERPVLVVGDKAAIGRPLEQLQALLP</sequence>
<evidence type="ECO:0000256" key="1">
    <source>
        <dbReference type="ARBA" id="ARBA00007198"/>
    </source>
</evidence>
<evidence type="ECO:0000313" key="5">
    <source>
        <dbReference type="EMBL" id="EIW90143.1"/>
    </source>
</evidence>
<dbReference type="GO" id="GO:0008794">
    <property type="term" value="F:arsenate reductase (glutaredoxin) activity"/>
    <property type="evidence" value="ECO:0007669"/>
    <property type="project" value="UniProtKB-UniRule"/>
</dbReference>
<dbReference type="InterPro" id="IPR036249">
    <property type="entry name" value="Thioredoxin-like_sf"/>
</dbReference>
<comment type="caution">
    <text evidence="5">The sequence shown here is derived from an EMBL/GenBank/DDBJ whole genome shotgun (WGS) entry which is preliminary data.</text>
</comment>
<dbReference type="PROSITE" id="PS51353">
    <property type="entry name" value="ARSC"/>
    <property type="match status" value="1"/>
</dbReference>
<comment type="catalytic activity">
    <reaction evidence="4">
        <text>[glutaredoxin]-dithiol + arsenate + glutathione + H(+) = glutathionyl-S-S-[glutaredoxin] + arsenite + H2O</text>
        <dbReference type="Rhea" id="RHEA:22016"/>
        <dbReference type="Rhea" id="RHEA-COMP:10729"/>
        <dbReference type="Rhea" id="RHEA-COMP:17668"/>
        <dbReference type="ChEBI" id="CHEBI:15377"/>
        <dbReference type="ChEBI" id="CHEBI:15378"/>
        <dbReference type="ChEBI" id="CHEBI:29242"/>
        <dbReference type="ChEBI" id="CHEBI:29950"/>
        <dbReference type="ChEBI" id="CHEBI:48597"/>
        <dbReference type="ChEBI" id="CHEBI:57925"/>
        <dbReference type="ChEBI" id="CHEBI:146199"/>
        <dbReference type="EC" id="1.20.4.1"/>
    </reaction>
</comment>
<dbReference type="EC" id="1.20.4.1" evidence="4"/>
<dbReference type="STRING" id="1195246.AGRI_02283"/>
<dbReference type="PATRIC" id="fig|1195246.3.peg.445"/>
<protein>
    <recommendedName>
        <fullName evidence="4">Arsenate reductase</fullName>
        <ecNumber evidence="4">1.20.4.1</ecNumber>
    </recommendedName>
</protein>
<dbReference type="PANTHER" id="PTHR30041">
    <property type="entry name" value="ARSENATE REDUCTASE"/>
    <property type="match status" value="1"/>
</dbReference>
<dbReference type="Proteomes" id="UP000035062">
    <property type="component" value="Unassembled WGS sequence"/>
</dbReference>
<dbReference type="Gene3D" id="3.40.30.10">
    <property type="entry name" value="Glutaredoxin"/>
    <property type="match status" value="1"/>
</dbReference>
<keyword evidence="2 4" id="KW-0560">Oxidoreductase</keyword>
<dbReference type="eggNOG" id="COG1393">
    <property type="taxonomic scope" value="Bacteria"/>
</dbReference>
<keyword evidence="6" id="KW-1185">Reference proteome</keyword>
<name>I8UDR8_9ALTE</name>
<dbReference type="Pfam" id="PF03960">
    <property type="entry name" value="ArsC"/>
    <property type="match status" value="1"/>
</dbReference>
<evidence type="ECO:0000256" key="3">
    <source>
        <dbReference type="PROSITE-ProRule" id="PRU01282"/>
    </source>
</evidence>
<dbReference type="InterPro" id="IPR006659">
    <property type="entry name" value="Arsenate_reductase"/>
</dbReference>
<evidence type="ECO:0000256" key="4">
    <source>
        <dbReference type="RuleBase" id="RU362029"/>
    </source>
</evidence>
<dbReference type="EMBL" id="AKKU01000003">
    <property type="protein sequence ID" value="EIW90143.1"/>
    <property type="molecule type" value="Genomic_DNA"/>
</dbReference>
<evidence type="ECO:0000256" key="2">
    <source>
        <dbReference type="ARBA" id="ARBA00023002"/>
    </source>
</evidence>
<gene>
    <name evidence="5" type="ORF">AGRI_02283</name>
</gene>
<proteinExistence type="inferred from homology"/>
<dbReference type="AlphaFoldDB" id="I8UDR8"/>